<proteinExistence type="predicted"/>
<dbReference type="AlphaFoldDB" id="A0A178MBC8"/>
<dbReference type="PANTHER" id="PTHR12526">
    <property type="entry name" value="GLYCOSYLTRANSFERASE"/>
    <property type="match status" value="1"/>
</dbReference>
<dbReference type="STRING" id="1707952.A6A03_02030"/>
<protein>
    <submittedName>
        <fullName evidence="2">Glycosyl transferase family 1</fullName>
    </submittedName>
</protein>
<accession>A0A178MBC8</accession>
<keyword evidence="2" id="KW-0808">Transferase</keyword>
<feature type="domain" description="Glycosyltransferase subfamily 4-like N-terminal" evidence="1">
    <location>
        <begin position="49"/>
        <end position="181"/>
    </location>
</feature>
<reference evidence="2 3" key="1">
    <citation type="submission" date="2016-04" db="EMBL/GenBank/DDBJ databases">
        <title>Chloroflexus islandicus sp. nov., a thermophilic filamentous anoxygenic phototrophic bacterium from geyser Strokkur (Iceland).</title>
        <authorList>
            <person name="Gaisin V.A."/>
            <person name="Kalashnikov A.M."/>
            <person name="Sukhacheva M.V."/>
            <person name="Grouzdev D.S."/>
            <person name="Ivanov T.M."/>
            <person name="Kuznetsov B."/>
            <person name="Gorlenko V.M."/>
        </authorList>
    </citation>
    <scope>NUCLEOTIDE SEQUENCE [LARGE SCALE GENOMIC DNA]</scope>
    <source>
        <strain evidence="3">isl-2</strain>
    </source>
</reference>
<dbReference type="Gene3D" id="3.40.50.2000">
    <property type="entry name" value="Glycogen Phosphorylase B"/>
    <property type="match status" value="2"/>
</dbReference>
<evidence type="ECO:0000259" key="1">
    <source>
        <dbReference type="Pfam" id="PF13439"/>
    </source>
</evidence>
<dbReference type="Pfam" id="PF13692">
    <property type="entry name" value="Glyco_trans_1_4"/>
    <property type="match status" value="1"/>
</dbReference>
<dbReference type="Proteomes" id="UP000078287">
    <property type="component" value="Unassembled WGS sequence"/>
</dbReference>
<sequence length="374" mass="42105">MNGSALYNIGFVLEQALGHVTHAKNLQTNVRRDPDVRPHWALIPFETSGIAAKIPIYKSNWTVRAGLRTRHSLRRLVKYVTIDALFFHTQVPAVLTPDWLRRYPSIVSLDATPLQYDQLGPYYQHESGPQWLEQLKWRLNRRCFCLARHLVTWSQWAKEGLIEGYGVPADKITVIPPGVNVYEWQRPTPRTRHDGPVKILFVGADLERKGGLLLLESFRALRPLGVELHLVTKDHVPAEEGVFVYHGMQPNSAPLKALYYQADIFALPTFGDCLPMVLSEAAAAGLPAISTRVAAIPEIVRDGETGLLIPAGDQAALTEALRRLVTRPDERLHFGEQAQAHVIRHYDAGRNAGRLLDVIKDEIELTRMQERIPA</sequence>
<dbReference type="RefSeq" id="WP_066786839.1">
    <property type="nucleotide sequence ID" value="NZ_LWQS01000049.1"/>
</dbReference>
<evidence type="ECO:0000313" key="2">
    <source>
        <dbReference type="EMBL" id="OAN46059.1"/>
    </source>
</evidence>
<dbReference type="SUPFAM" id="SSF53756">
    <property type="entry name" value="UDP-Glycosyltransferase/glycogen phosphorylase"/>
    <property type="match status" value="1"/>
</dbReference>
<gene>
    <name evidence="2" type="ORF">A6A03_02030</name>
</gene>
<dbReference type="CDD" id="cd03801">
    <property type="entry name" value="GT4_PimA-like"/>
    <property type="match status" value="1"/>
</dbReference>
<comment type="caution">
    <text evidence="2">The sequence shown here is derived from an EMBL/GenBank/DDBJ whole genome shotgun (WGS) entry which is preliminary data.</text>
</comment>
<evidence type="ECO:0000313" key="3">
    <source>
        <dbReference type="Proteomes" id="UP000078287"/>
    </source>
</evidence>
<dbReference type="PANTHER" id="PTHR12526:SF590">
    <property type="entry name" value="ALPHA-MALTOSE-1-PHOSPHATE SYNTHASE"/>
    <property type="match status" value="1"/>
</dbReference>
<dbReference type="Pfam" id="PF13439">
    <property type="entry name" value="Glyco_transf_4"/>
    <property type="match status" value="1"/>
</dbReference>
<organism evidence="2 3">
    <name type="scientific">Chloroflexus islandicus</name>
    <dbReference type="NCBI Taxonomy" id="1707952"/>
    <lineage>
        <taxon>Bacteria</taxon>
        <taxon>Bacillati</taxon>
        <taxon>Chloroflexota</taxon>
        <taxon>Chloroflexia</taxon>
        <taxon>Chloroflexales</taxon>
        <taxon>Chloroflexineae</taxon>
        <taxon>Chloroflexaceae</taxon>
        <taxon>Chloroflexus</taxon>
    </lineage>
</organism>
<dbReference type="InterPro" id="IPR028098">
    <property type="entry name" value="Glyco_trans_4-like_N"/>
</dbReference>
<dbReference type="OrthoDB" id="9815550at2"/>
<dbReference type="EMBL" id="LWQS01000049">
    <property type="protein sequence ID" value="OAN46059.1"/>
    <property type="molecule type" value="Genomic_DNA"/>
</dbReference>
<dbReference type="GO" id="GO:0016757">
    <property type="term" value="F:glycosyltransferase activity"/>
    <property type="evidence" value="ECO:0007669"/>
    <property type="project" value="TreeGrafter"/>
</dbReference>
<name>A0A178MBC8_9CHLR</name>
<keyword evidence="3" id="KW-1185">Reference proteome</keyword>